<dbReference type="Proteomes" id="UP000004995">
    <property type="component" value="Unassembled WGS sequence"/>
</dbReference>
<reference evidence="2" key="1">
    <citation type="journal article" date="2012" name="Nat. Biotechnol.">
        <title>Reference genome sequence of the model plant Setaria.</title>
        <authorList>
            <person name="Bennetzen J.L."/>
            <person name="Schmutz J."/>
            <person name="Wang H."/>
            <person name="Percifield R."/>
            <person name="Hawkins J."/>
            <person name="Pontaroli A.C."/>
            <person name="Estep M."/>
            <person name="Feng L."/>
            <person name="Vaughn J.N."/>
            <person name="Grimwood J."/>
            <person name="Jenkins J."/>
            <person name="Barry K."/>
            <person name="Lindquist E."/>
            <person name="Hellsten U."/>
            <person name="Deshpande S."/>
            <person name="Wang X."/>
            <person name="Wu X."/>
            <person name="Mitros T."/>
            <person name="Triplett J."/>
            <person name="Yang X."/>
            <person name="Ye C.Y."/>
            <person name="Mauro-Herrera M."/>
            <person name="Wang L."/>
            <person name="Li P."/>
            <person name="Sharma M."/>
            <person name="Sharma R."/>
            <person name="Ronald P.C."/>
            <person name="Panaud O."/>
            <person name="Kellogg E.A."/>
            <person name="Brutnell T.P."/>
            <person name="Doust A.N."/>
            <person name="Tuskan G.A."/>
            <person name="Rokhsar D."/>
            <person name="Devos K.M."/>
        </authorList>
    </citation>
    <scope>NUCLEOTIDE SEQUENCE [LARGE SCALE GENOMIC DNA]</scope>
    <source>
        <strain evidence="2">cv. Yugu1</strain>
    </source>
</reference>
<accession>K3ZL43</accession>
<evidence type="ECO:0000313" key="1">
    <source>
        <dbReference type="EnsemblPlants" id="KQK94705"/>
    </source>
</evidence>
<dbReference type="EMBL" id="AGNK02004962">
    <property type="status" value="NOT_ANNOTATED_CDS"/>
    <property type="molecule type" value="Genomic_DNA"/>
</dbReference>
<organism evidence="1 2">
    <name type="scientific">Setaria italica</name>
    <name type="common">Foxtail millet</name>
    <name type="synonym">Panicum italicum</name>
    <dbReference type="NCBI Taxonomy" id="4555"/>
    <lineage>
        <taxon>Eukaryota</taxon>
        <taxon>Viridiplantae</taxon>
        <taxon>Streptophyta</taxon>
        <taxon>Embryophyta</taxon>
        <taxon>Tracheophyta</taxon>
        <taxon>Spermatophyta</taxon>
        <taxon>Magnoliopsida</taxon>
        <taxon>Liliopsida</taxon>
        <taxon>Poales</taxon>
        <taxon>Poaceae</taxon>
        <taxon>PACMAD clade</taxon>
        <taxon>Panicoideae</taxon>
        <taxon>Panicodae</taxon>
        <taxon>Paniceae</taxon>
        <taxon>Cenchrinae</taxon>
        <taxon>Setaria</taxon>
    </lineage>
</organism>
<protein>
    <submittedName>
        <fullName evidence="1">Uncharacterized protein</fullName>
    </submittedName>
</protein>
<dbReference type="InParanoid" id="K3ZL43"/>
<dbReference type="EnsemblPlants" id="KQK94705">
    <property type="protein sequence ID" value="KQK94705"/>
    <property type="gene ID" value="SETIT_027299mg"/>
</dbReference>
<keyword evidence="2" id="KW-1185">Reference proteome</keyword>
<dbReference type="AlphaFoldDB" id="K3ZL43"/>
<evidence type="ECO:0000313" key="2">
    <source>
        <dbReference type="Proteomes" id="UP000004995"/>
    </source>
</evidence>
<name>K3ZL43_SETIT</name>
<dbReference type="Gramene" id="KQK94705">
    <property type="protein sequence ID" value="KQK94705"/>
    <property type="gene ID" value="SETIT_027299mg"/>
</dbReference>
<proteinExistence type="predicted"/>
<sequence>MQYYIGEVRSGAGIANLKGAKATILCFEGAETGKNLHDCLSSVSHTHVMKSLGYGSGQKRFSRYQFLALPFFGSTFEEYIKESWKCVEMGRFTMEIIMIVGMDILKHSALLT</sequence>
<reference evidence="1" key="2">
    <citation type="submission" date="2018-08" db="UniProtKB">
        <authorList>
            <consortium name="EnsemblPlants"/>
        </authorList>
    </citation>
    <scope>IDENTIFICATION</scope>
    <source>
        <strain evidence="1">Yugu1</strain>
    </source>
</reference>
<dbReference type="HOGENOM" id="CLU_2152318_0_0_1"/>